<dbReference type="OrthoDB" id="2344335at2759"/>
<sequence length="201" mass="23206">MKFTNTILQNIFSVLERKHINGEKDSLRTLYYCSLVNREWNQNAIPYLWSSPFHTRTKISSDYTSSSPENSGLATNLINIYLECLDNHSLGILKEYQILSAEKTRSNSLLHNYLKFLKYLDLRGLVHYIGIWLSNYTTEKSFVFPYLIRKAQLVVLKELIRNALENGAELNELRIDTAHVNYLLSRATLGSFCCGSKVQKS</sequence>
<protein>
    <submittedName>
        <fullName evidence="1">9481_t:CDS:1</fullName>
    </submittedName>
</protein>
<accession>A0A9N9I709</accession>
<proteinExistence type="predicted"/>
<comment type="caution">
    <text evidence="1">The sequence shown here is derived from an EMBL/GenBank/DDBJ whole genome shotgun (WGS) entry which is preliminary data.</text>
</comment>
<name>A0A9N9I709_9GLOM</name>
<organism evidence="1 2">
    <name type="scientific">Ambispora leptoticha</name>
    <dbReference type="NCBI Taxonomy" id="144679"/>
    <lineage>
        <taxon>Eukaryota</taxon>
        <taxon>Fungi</taxon>
        <taxon>Fungi incertae sedis</taxon>
        <taxon>Mucoromycota</taxon>
        <taxon>Glomeromycotina</taxon>
        <taxon>Glomeromycetes</taxon>
        <taxon>Archaeosporales</taxon>
        <taxon>Ambisporaceae</taxon>
        <taxon>Ambispora</taxon>
    </lineage>
</organism>
<dbReference type="Proteomes" id="UP000789508">
    <property type="component" value="Unassembled WGS sequence"/>
</dbReference>
<gene>
    <name evidence="1" type="ORF">ALEPTO_LOCUS12383</name>
</gene>
<feature type="non-terminal residue" evidence="1">
    <location>
        <position position="201"/>
    </location>
</feature>
<keyword evidence="2" id="KW-1185">Reference proteome</keyword>
<evidence type="ECO:0000313" key="1">
    <source>
        <dbReference type="EMBL" id="CAG8724421.1"/>
    </source>
</evidence>
<reference evidence="1" key="1">
    <citation type="submission" date="2021-06" db="EMBL/GenBank/DDBJ databases">
        <authorList>
            <person name="Kallberg Y."/>
            <person name="Tangrot J."/>
            <person name="Rosling A."/>
        </authorList>
    </citation>
    <scope>NUCLEOTIDE SEQUENCE</scope>
    <source>
        <strain evidence="1">FL130A</strain>
    </source>
</reference>
<evidence type="ECO:0000313" key="2">
    <source>
        <dbReference type="Proteomes" id="UP000789508"/>
    </source>
</evidence>
<dbReference type="AlphaFoldDB" id="A0A9N9I709"/>
<dbReference type="EMBL" id="CAJVPS010027608">
    <property type="protein sequence ID" value="CAG8724421.1"/>
    <property type="molecule type" value="Genomic_DNA"/>
</dbReference>